<dbReference type="Pfam" id="PF14033">
    <property type="entry name" value="DUF4246"/>
    <property type="match status" value="1"/>
</dbReference>
<accession>A0A9W7YEW1</accession>
<comment type="caution">
    <text evidence="3">The sequence shown here is derived from an EMBL/GenBank/DDBJ whole genome shotgun (WGS) entry which is preliminary data.</text>
</comment>
<name>A0A9W7YEW1_9FUNG</name>
<evidence type="ECO:0000313" key="3">
    <source>
        <dbReference type="EMBL" id="KAJ1734278.1"/>
    </source>
</evidence>
<evidence type="ECO:0000256" key="1">
    <source>
        <dbReference type="SAM" id="MobiDB-lite"/>
    </source>
</evidence>
<keyword evidence="4" id="KW-1185">Reference proteome</keyword>
<evidence type="ECO:0000313" key="4">
    <source>
        <dbReference type="Proteomes" id="UP001143981"/>
    </source>
</evidence>
<evidence type="ECO:0000259" key="2">
    <source>
        <dbReference type="Pfam" id="PF14033"/>
    </source>
</evidence>
<dbReference type="Proteomes" id="UP001143981">
    <property type="component" value="Unassembled WGS sequence"/>
</dbReference>
<organism evidence="3 4">
    <name type="scientific">Coemansia biformis</name>
    <dbReference type="NCBI Taxonomy" id="1286918"/>
    <lineage>
        <taxon>Eukaryota</taxon>
        <taxon>Fungi</taxon>
        <taxon>Fungi incertae sedis</taxon>
        <taxon>Zoopagomycota</taxon>
        <taxon>Kickxellomycotina</taxon>
        <taxon>Kickxellomycetes</taxon>
        <taxon>Kickxellales</taxon>
        <taxon>Kickxellaceae</taxon>
        <taxon>Coemansia</taxon>
    </lineage>
</organism>
<dbReference type="InterPro" id="IPR049192">
    <property type="entry name" value="DUF4246_C"/>
</dbReference>
<feature type="region of interest" description="Disordered" evidence="1">
    <location>
        <begin position="148"/>
        <end position="171"/>
    </location>
</feature>
<feature type="compositionally biased region" description="Acidic residues" evidence="1">
    <location>
        <begin position="153"/>
        <end position="168"/>
    </location>
</feature>
<sequence length="617" mass="69132">MSEILMLLEKLHTLYSGGTIFTRRVNPPSTLTEQRMRQASSKVRARESWLEEASSVTLPWEEELSGLNEKEAEFVVDELWFFASLHMRDSDIRLTVVNNVWGSDSRVSELIQNELYSWSLLIEQDNLEDKTRRRARINKERARSGVYVKWQDESGDGDENEKDGDDTDCGQVKYMVDPSMYPLIYCASTLMQSRIRSPSAATRLRMFGRSPGSPRDWNLELCGGGGGSSSNSSSYGNSSNSSSCVSISSPASASSTGGGTGDKYSMYSLPVAPDWAVSPDYCWLPTEFQLDRYGRTTVSSYINNLSPAKYTGLYSTIEKVFSAMVPLLEQVLTDLAHPRKLHAPCALSKWWSASSDNDSVGHMPHQRRKAWNRFRTQLKDPLPNPRAAPTRPIIPYTLWGHRLQAIVEMSDIVLSPESPEHNGQWKVDGMANERIIATGILHFAAENIDHCTIGFREPVQAAIDYDSNSSEAMHRIYGLAPEEGRPYMVSRPVGEVSVAAGSCIVYPNTYQHRMQAKLTDPTRPGSLKRLVFYFVDPSTRIPSTELVPPQQRDSLNAWNTGDIVATDMYLRKSNSNLSRFSITSEQAVLVRSAMMEEHDRTMASLSAALFEPELRTS</sequence>
<protein>
    <recommendedName>
        <fullName evidence="2">DUF4246 domain-containing protein</fullName>
    </recommendedName>
</protein>
<dbReference type="InterPro" id="IPR025340">
    <property type="entry name" value="DUF4246"/>
</dbReference>
<proteinExistence type="predicted"/>
<dbReference type="OrthoDB" id="415532at2759"/>
<dbReference type="AlphaFoldDB" id="A0A9W7YEW1"/>
<feature type="domain" description="DUF4246" evidence="2">
    <location>
        <begin position="159"/>
        <end position="554"/>
    </location>
</feature>
<dbReference type="EMBL" id="JANBOI010000084">
    <property type="protein sequence ID" value="KAJ1734278.1"/>
    <property type="molecule type" value="Genomic_DNA"/>
</dbReference>
<gene>
    <name evidence="3" type="ORF">LPJ61_001155</name>
</gene>
<dbReference type="PANTHER" id="PTHR33119">
    <property type="entry name" value="IFI3P"/>
    <property type="match status" value="1"/>
</dbReference>
<dbReference type="PANTHER" id="PTHR33119:SF1">
    <property type="entry name" value="FE2OG DIOXYGENASE DOMAIN-CONTAINING PROTEIN"/>
    <property type="match status" value="1"/>
</dbReference>
<reference evidence="3" key="1">
    <citation type="submission" date="2022-07" db="EMBL/GenBank/DDBJ databases">
        <title>Phylogenomic reconstructions and comparative analyses of Kickxellomycotina fungi.</title>
        <authorList>
            <person name="Reynolds N.K."/>
            <person name="Stajich J.E."/>
            <person name="Barry K."/>
            <person name="Grigoriev I.V."/>
            <person name="Crous P."/>
            <person name="Smith M.E."/>
        </authorList>
    </citation>
    <scope>NUCLEOTIDE SEQUENCE</scope>
    <source>
        <strain evidence="3">BCRC 34381</strain>
    </source>
</reference>